<dbReference type="PANTHER" id="PTHR43155:SF2">
    <property type="entry name" value="CYCLIC DI-GMP PHOSPHODIESTERASE PA4108"/>
    <property type="match status" value="1"/>
</dbReference>
<proteinExistence type="predicted"/>
<sequence>MRLVPVQKLKEGMKLGKKIYSADGVTLLAVGVELTNNLIRRLMGIGIDYVYIQDVLTEDIVIPEVLHEETRRKALRTIQSSFQKISESSITSRGIGGYRHLGRDFSVVMQSILDDLNSQEVTMIMLMDMNQTDHYLYRHSLNVCIYTLILGAASGLSHEQLKVLGIGSLLHDIGKTQIPLEVLLKPERLDDKEFEQIKSHTELGFKILKGEPDIPLLAAHCALQHHERLNGTGYPRGLKGSEIHEFAQWLGMADSYDAMTSHRVYKKAMLPHQAMEILYGGSGTMFDQKKLQVFRDKVAIYPPGMSVKLSSGETGVVCRIDPSIPQRPVVRVLTNEFGEVLKAPYDMDLTQQLSIVITQVEGLDTFGETTIL</sequence>
<evidence type="ECO:0000313" key="3">
    <source>
        <dbReference type="Proteomes" id="UP000077355"/>
    </source>
</evidence>
<dbReference type="InterPro" id="IPR037522">
    <property type="entry name" value="HD_GYP_dom"/>
</dbReference>
<gene>
    <name evidence="2" type="ORF">PBAT_16590</name>
</gene>
<evidence type="ECO:0000313" key="2">
    <source>
        <dbReference type="EMBL" id="OAB43843.1"/>
    </source>
</evidence>
<dbReference type="AlphaFoldDB" id="A0A162MFV8"/>
<dbReference type="SMART" id="SM00471">
    <property type="entry name" value="HDc"/>
    <property type="match status" value="1"/>
</dbReference>
<dbReference type="PANTHER" id="PTHR43155">
    <property type="entry name" value="CYCLIC DI-GMP PHOSPHODIESTERASE PA4108-RELATED"/>
    <property type="match status" value="1"/>
</dbReference>
<keyword evidence="2" id="KW-0808">Transferase</keyword>
<dbReference type="CDD" id="cd00077">
    <property type="entry name" value="HDc"/>
    <property type="match status" value="1"/>
</dbReference>
<dbReference type="EMBL" id="LVJI01000024">
    <property type="protein sequence ID" value="OAB43843.1"/>
    <property type="molecule type" value="Genomic_DNA"/>
</dbReference>
<protein>
    <submittedName>
        <fullName evidence="2">Histidine kinase</fullName>
    </submittedName>
</protein>
<organism evidence="2 3">
    <name type="scientific">Paenibacillus antarcticus</name>
    <dbReference type="NCBI Taxonomy" id="253703"/>
    <lineage>
        <taxon>Bacteria</taxon>
        <taxon>Bacillati</taxon>
        <taxon>Bacillota</taxon>
        <taxon>Bacilli</taxon>
        <taxon>Bacillales</taxon>
        <taxon>Paenibacillaceae</taxon>
        <taxon>Paenibacillus</taxon>
    </lineage>
</organism>
<dbReference type="InterPro" id="IPR003607">
    <property type="entry name" value="HD/PDEase_dom"/>
</dbReference>
<dbReference type="Gene3D" id="1.10.3210.10">
    <property type="entry name" value="Hypothetical protein af1432"/>
    <property type="match status" value="1"/>
</dbReference>
<dbReference type="Proteomes" id="UP000077355">
    <property type="component" value="Unassembled WGS sequence"/>
</dbReference>
<evidence type="ECO:0000259" key="1">
    <source>
        <dbReference type="PROSITE" id="PS51832"/>
    </source>
</evidence>
<accession>A0A162MFV8</accession>
<feature type="domain" description="HD-GYP" evidence="1">
    <location>
        <begin position="114"/>
        <end position="310"/>
    </location>
</feature>
<dbReference type="Pfam" id="PF13487">
    <property type="entry name" value="HD_5"/>
    <property type="match status" value="1"/>
</dbReference>
<keyword evidence="2" id="KW-0418">Kinase</keyword>
<comment type="caution">
    <text evidence="2">The sequence shown here is derived from an EMBL/GenBank/DDBJ whole genome shotgun (WGS) entry which is preliminary data.</text>
</comment>
<dbReference type="PROSITE" id="PS51832">
    <property type="entry name" value="HD_GYP"/>
    <property type="match status" value="1"/>
</dbReference>
<dbReference type="RefSeq" id="WP_068651014.1">
    <property type="nucleotide sequence ID" value="NZ_CP043611.1"/>
</dbReference>
<name>A0A162MFV8_9BACL</name>
<dbReference type="SUPFAM" id="SSF109604">
    <property type="entry name" value="HD-domain/PDEase-like"/>
    <property type="match status" value="1"/>
</dbReference>
<reference evidence="2 3" key="1">
    <citation type="submission" date="2016-03" db="EMBL/GenBank/DDBJ databases">
        <title>Draft genome sequence of Paenibacillus antarcticus CECT 5836.</title>
        <authorList>
            <person name="Shin S.-K."/>
            <person name="Yi H."/>
        </authorList>
    </citation>
    <scope>NUCLEOTIDE SEQUENCE [LARGE SCALE GENOMIC DNA]</scope>
    <source>
        <strain evidence="2 3">CECT 5836</strain>
    </source>
</reference>
<keyword evidence="3" id="KW-1185">Reference proteome</keyword>
<dbReference type="GO" id="GO:0016301">
    <property type="term" value="F:kinase activity"/>
    <property type="evidence" value="ECO:0007669"/>
    <property type="project" value="UniProtKB-KW"/>
</dbReference>